<feature type="transmembrane region" description="Helical" evidence="6">
    <location>
        <begin position="26"/>
        <end position="46"/>
    </location>
</feature>
<keyword evidence="9" id="KW-1185">Reference proteome</keyword>
<comment type="subcellular location">
    <subcellularLocation>
        <location evidence="1">Cell membrane</location>
        <topology evidence="1">Multi-pass membrane protein</topology>
    </subcellularLocation>
</comment>
<comment type="caution">
    <text evidence="8">The sequence shown here is derived from an EMBL/GenBank/DDBJ whole genome shotgun (WGS) entry which is preliminary data.</text>
</comment>
<evidence type="ECO:0000256" key="3">
    <source>
        <dbReference type="ARBA" id="ARBA00022692"/>
    </source>
</evidence>
<dbReference type="GO" id="GO:0005886">
    <property type="term" value="C:plasma membrane"/>
    <property type="evidence" value="ECO:0007669"/>
    <property type="project" value="UniProtKB-SubCell"/>
</dbReference>
<dbReference type="SUPFAM" id="SSF81342">
    <property type="entry name" value="Transmembrane di-heme cytochromes"/>
    <property type="match status" value="1"/>
</dbReference>
<evidence type="ECO:0000256" key="5">
    <source>
        <dbReference type="ARBA" id="ARBA00023136"/>
    </source>
</evidence>
<accession>A0AAE3NDF9</accession>
<dbReference type="PANTHER" id="PTHR30485">
    <property type="entry name" value="NI/FE-HYDROGENASE 1 B-TYPE CYTOCHROME SUBUNIT"/>
    <property type="match status" value="1"/>
</dbReference>
<keyword evidence="4 6" id="KW-1133">Transmembrane helix</keyword>
<dbReference type="RefSeq" id="WP_271430018.1">
    <property type="nucleotide sequence ID" value="NZ_JAQIPB010000012.1"/>
</dbReference>
<dbReference type="PANTHER" id="PTHR30485:SF2">
    <property type="entry name" value="BLL0597 PROTEIN"/>
    <property type="match status" value="1"/>
</dbReference>
<dbReference type="Proteomes" id="UP001212602">
    <property type="component" value="Unassembled WGS sequence"/>
</dbReference>
<protein>
    <submittedName>
        <fullName evidence="8">Cytochrome b/b6 domain-containing protein</fullName>
    </submittedName>
</protein>
<proteinExistence type="predicted"/>
<dbReference type="GO" id="GO:0020037">
    <property type="term" value="F:heme binding"/>
    <property type="evidence" value="ECO:0007669"/>
    <property type="project" value="TreeGrafter"/>
</dbReference>
<gene>
    <name evidence="8" type="ORF">PGB34_20765</name>
</gene>
<keyword evidence="2" id="KW-1003">Cell membrane</keyword>
<reference evidence="8" key="1">
    <citation type="submission" date="2023-01" db="EMBL/GenBank/DDBJ databases">
        <title>Xenophilus mangrovi sp. nov., isolated from soil of Mangrove nature reserve.</title>
        <authorList>
            <person name="Xu S."/>
            <person name="Liu Z."/>
            <person name="Xu Y."/>
        </authorList>
    </citation>
    <scope>NUCLEOTIDE SEQUENCE</scope>
    <source>
        <strain evidence="8">YW8</strain>
    </source>
</reference>
<keyword evidence="5 6" id="KW-0472">Membrane</keyword>
<dbReference type="EMBL" id="JAQIPB010000012">
    <property type="protein sequence ID" value="MDA7418811.1"/>
    <property type="molecule type" value="Genomic_DNA"/>
</dbReference>
<feature type="transmembrane region" description="Helical" evidence="6">
    <location>
        <begin position="105"/>
        <end position="127"/>
    </location>
</feature>
<dbReference type="InterPro" id="IPR011577">
    <property type="entry name" value="Cyt_b561_bac/Ni-Hgenase"/>
</dbReference>
<dbReference type="GO" id="GO:0009055">
    <property type="term" value="F:electron transfer activity"/>
    <property type="evidence" value="ECO:0007669"/>
    <property type="project" value="InterPro"/>
</dbReference>
<feature type="transmembrane region" description="Helical" evidence="6">
    <location>
        <begin position="157"/>
        <end position="179"/>
    </location>
</feature>
<evidence type="ECO:0000313" key="9">
    <source>
        <dbReference type="Proteomes" id="UP001212602"/>
    </source>
</evidence>
<evidence type="ECO:0000256" key="4">
    <source>
        <dbReference type="ARBA" id="ARBA00022989"/>
    </source>
</evidence>
<dbReference type="GO" id="GO:0022904">
    <property type="term" value="P:respiratory electron transport chain"/>
    <property type="evidence" value="ECO:0007669"/>
    <property type="project" value="InterPro"/>
</dbReference>
<organism evidence="8 9">
    <name type="scientific">Xenophilus arseniciresistens</name>
    <dbReference type="NCBI Taxonomy" id="1283306"/>
    <lineage>
        <taxon>Bacteria</taxon>
        <taxon>Pseudomonadati</taxon>
        <taxon>Pseudomonadota</taxon>
        <taxon>Betaproteobacteria</taxon>
        <taxon>Burkholderiales</taxon>
        <taxon>Comamonadaceae</taxon>
        <taxon>Xenophilus</taxon>
    </lineage>
</organism>
<feature type="transmembrane region" description="Helical" evidence="6">
    <location>
        <begin position="212"/>
        <end position="229"/>
    </location>
</feature>
<feature type="domain" description="Cytochrome b561 bacterial/Ni-hydrogenase" evidence="7">
    <location>
        <begin position="19"/>
        <end position="191"/>
    </location>
</feature>
<keyword evidence="3 6" id="KW-0812">Transmembrane</keyword>
<dbReference type="InterPro" id="IPR016174">
    <property type="entry name" value="Di-haem_cyt_TM"/>
</dbReference>
<dbReference type="InterPro" id="IPR051542">
    <property type="entry name" value="Hydrogenase_cytochrome"/>
</dbReference>
<evidence type="ECO:0000256" key="6">
    <source>
        <dbReference type="SAM" id="Phobius"/>
    </source>
</evidence>
<name>A0AAE3NDF9_9BURK</name>
<feature type="transmembrane region" description="Helical" evidence="6">
    <location>
        <begin position="53"/>
        <end position="70"/>
    </location>
</feature>
<evidence type="ECO:0000259" key="7">
    <source>
        <dbReference type="Pfam" id="PF01292"/>
    </source>
</evidence>
<evidence type="ECO:0000256" key="1">
    <source>
        <dbReference type="ARBA" id="ARBA00004651"/>
    </source>
</evidence>
<sequence>MSTHAMSSSPAGQQQRLRVWDLPTRLFHWSLAGSVIALIVTAKTGAMDWHFRLGYFVLALLMFRVLWGFVGGRWSRFSAFIYSPASLLAHLRGRAAPLHGIGHSPLGALSVFALLAALVVQVLSGLMSDDAISFTGPLATVVPGAWSSLATDWHKDAGQWVVIALLVLHVAALLVYVLFKRQTLVWPMLHGDKTVPSQLQAPMSRDDARTRLLALVLFGLCAAAARWLASLQG</sequence>
<dbReference type="AlphaFoldDB" id="A0AAE3NDF9"/>
<dbReference type="Gene3D" id="1.20.950.20">
    <property type="entry name" value="Transmembrane di-heme cytochromes, Chain C"/>
    <property type="match status" value="1"/>
</dbReference>
<evidence type="ECO:0000256" key="2">
    <source>
        <dbReference type="ARBA" id="ARBA00022475"/>
    </source>
</evidence>
<dbReference type="Pfam" id="PF01292">
    <property type="entry name" value="Ni_hydr_CYTB"/>
    <property type="match status" value="1"/>
</dbReference>
<evidence type="ECO:0000313" key="8">
    <source>
        <dbReference type="EMBL" id="MDA7418811.1"/>
    </source>
</evidence>